<gene>
    <name evidence="1" type="ORF">OWV82_004812</name>
</gene>
<accession>A0ACC1YQM2</accession>
<evidence type="ECO:0000313" key="2">
    <source>
        <dbReference type="Proteomes" id="UP001164539"/>
    </source>
</evidence>
<reference evidence="1 2" key="1">
    <citation type="journal article" date="2023" name="Science">
        <title>Complex scaffold remodeling in plant triterpene biosynthesis.</title>
        <authorList>
            <person name="De La Pena R."/>
            <person name="Hodgson H."/>
            <person name="Liu J.C."/>
            <person name="Stephenson M.J."/>
            <person name="Martin A.C."/>
            <person name="Owen C."/>
            <person name="Harkess A."/>
            <person name="Leebens-Mack J."/>
            <person name="Jimenez L.E."/>
            <person name="Osbourn A."/>
            <person name="Sattely E.S."/>
        </authorList>
    </citation>
    <scope>NUCLEOTIDE SEQUENCE [LARGE SCALE GENOMIC DNA]</scope>
    <source>
        <strain evidence="2">cv. JPN11</strain>
        <tissue evidence="1">Leaf</tissue>
    </source>
</reference>
<organism evidence="1 2">
    <name type="scientific">Melia azedarach</name>
    <name type="common">Chinaberry tree</name>
    <dbReference type="NCBI Taxonomy" id="155640"/>
    <lineage>
        <taxon>Eukaryota</taxon>
        <taxon>Viridiplantae</taxon>
        <taxon>Streptophyta</taxon>
        <taxon>Embryophyta</taxon>
        <taxon>Tracheophyta</taxon>
        <taxon>Spermatophyta</taxon>
        <taxon>Magnoliopsida</taxon>
        <taxon>eudicotyledons</taxon>
        <taxon>Gunneridae</taxon>
        <taxon>Pentapetalae</taxon>
        <taxon>rosids</taxon>
        <taxon>malvids</taxon>
        <taxon>Sapindales</taxon>
        <taxon>Meliaceae</taxon>
        <taxon>Melia</taxon>
    </lineage>
</organism>
<keyword evidence="2" id="KW-1185">Reference proteome</keyword>
<protein>
    <submittedName>
        <fullName evidence="1">Ankyrin repeat-containing protein</fullName>
    </submittedName>
</protein>
<evidence type="ECO:0000313" key="1">
    <source>
        <dbReference type="EMBL" id="KAJ4726036.1"/>
    </source>
</evidence>
<dbReference type="EMBL" id="CM051395">
    <property type="protein sequence ID" value="KAJ4726036.1"/>
    <property type="molecule type" value="Genomic_DNA"/>
</dbReference>
<proteinExistence type="predicted"/>
<comment type="caution">
    <text evidence="1">The sequence shown here is derived from an EMBL/GenBank/DDBJ whole genome shotgun (WGS) entry which is preliminary data.</text>
</comment>
<sequence length="633" mass="71431">MEDTHDTKRKINAMLYDALMIKQDEQKVIELCRKVPDHALFIFTIQDDTVLHMATYTEKGSLVLKLLDELPDQYLDKMTRQNQAGNTILHETATSNHALPIAEKMLKKAPGLLGMRNNNGETALLRAARYGKAHIFNFLAGRLSGYDYATKLPFLHRNDKTNILHISILALHFDLALQIANDYKYLIGEQDADGMTGLQLLACTPDAFKRKRAKGVLKKLVNCVEYCCSVTQREEIQTEKRQYASAMELAQFLVRRDTSWEQTKSIQDQSRPKIHKYGSTNPSSTEKGLVENSAMSNAETPLFLATKSGCIEIVKEILNVYPQAVEHIDDEGRNILHVAIKYRQLEIFELVMEMEVPTRRLVRKIDNNGNTLLHMVGIKRKDYVPEKMIGPALLLQEELLWFERVQKVMISHFLNHRNSTGFTPEGLFDTANNELRATSKQWLIHTSEGCSVVAVLIATVAFAAAYTVPGGANENTGYPVLMNHPFFVAFTISDVLSLTFSLAAVVTFLSILTSPFRLVDFKHALPNKLVMGFTFLFLSVCLMMVAFAATILLMIKNKESWAKILLYTCSFVPVGIFAISYFPLYVTTAIERACKYLWNKIRQLTPKSFVALLNNIFCLSKSFKGQTGSSSIP</sequence>
<name>A0ACC1YQM2_MELAZ</name>
<dbReference type="Proteomes" id="UP001164539">
    <property type="component" value="Chromosome 2"/>
</dbReference>